<dbReference type="InParanoid" id="A0A0G4EM36"/>
<evidence type="ECO:0000313" key="2">
    <source>
        <dbReference type="Proteomes" id="UP000041254"/>
    </source>
</evidence>
<evidence type="ECO:0000313" key="1">
    <source>
        <dbReference type="EMBL" id="CEL97913.1"/>
    </source>
</evidence>
<sequence>MNGTTGTPLDHQLHAFRAHEGDVRVADDEGHPVNHQEIEPRRPTVARGGPAEVDKLEQHKTYEWGERRDVPRGAQIFSILAVGTTKPDGRPKTQLVINGSQGEREHETLHAPTSRTATAKLLFGTALAKGYDIEQVDVESAFLHASMPEQQQPLLHRILHQHTDRQTDRHNCSHVSLHALVCCVPSLCLWVPKNFL</sequence>
<dbReference type="AlphaFoldDB" id="A0A0G4EM36"/>
<dbReference type="PhylomeDB" id="A0A0G4EM36"/>
<reference evidence="1 2" key="1">
    <citation type="submission" date="2014-11" db="EMBL/GenBank/DDBJ databases">
        <authorList>
            <person name="Zhu J."/>
            <person name="Qi W."/>
            <person name="Song R."/>
        </authorList>
    </citation>
    <scope>NUCLEOTIDE SEQUENCE [LARGE SCALE GENOMIC DNA]</scope>
</reference>
<dbReference type="VEuPathDB" id="CryptoDB:Vbra_7788"/>
<name>A0A0G4EM36_VITBC</name>
<proteinExistence type="predicted"/>
<dbReference type="EMBL" id="CDMY01000258">
    <property type="protein sequence ID" value="CEL97913.1"/>
    <property type="molecule type" value="Genomic_DNA"/>
</dbReference>
<evidence type="ECO:0008006" key="3">
    <source>
        <dbReference type="Google" id="ProtNLM"/>
    </source>
</evidence>
<organism evidence="1 2">
    <name type="scientific">Vitrella brassicaformis (strain CCMP3155)</name>
    <dbReference type="NCBI Taxonomy" id="1169540"/>
    <lineage>
        <taxon>Eukaryota</taxon>
        <taxon>Sar</taxon>
        <taxon>Alveolata</taxon>
        <taxon>Colpodellida</taxon>
        <taxon>Vitrellaceae</taxon>
        <taxon>Vitrella</taxon>
    </lineage>
</organism>
<protein>
    <recommendedName>
        <fullName evidence="3">Reverse transcriptase Ty1/copia-type domain-containing protein</fullName>
    </recommendedName>
</protein>
<accession>A0A0G4EM36</accession>
<gene>
    <name evidence="1" type="ORF">Vbra_7788</name>
</gene>
<dbReference type="Proteomes" id="UP000041254">
    <property type="component" value="Unassembled WGS sequence"/>
</dbReference>
<keyword evidence="2" id="KW-1185">Reference proteome</keyword>
<dbReference type="OrthoDB" id="413361at2759"/>